<evidence type="ECO:0000259" key="3">
    <source>
        <dbReference type="Pfam" id="PF12770"/>
    </source>
</evidence>
<keyword evidence="2" id="KW-0472">Membrane</keyword>
<keyword evidence="2" id="KW-0812">Transmembrane</keyword>
<dbReference type="PANTHER" id="PTHR10098">
    <property type="entry name" value="RAPSYN-RELATED"/>
    <property type="match status" value="1"/>
</dbReference>
<protein>
    <submittedName>
        <fullName evidence="4">CHAT domain-containing protein</fullName>
    </submittedName>
</protein>
<comment type="caution">
    <text evidence="4">The sequence shown here is derived from an EMBL/GenBank/DDBJ whole genome shotgun (WGS) entry which is preliminary data.</text>
</comment>
<feature type="transmembrane region" description="Helical" evidence="2">
    <location>
        <begin position="891"/>
        <end position="911"/>
    </location>
</feature>
<name>A0ABS9BY34_9BACT</name>
<evidence type="ECO:0000313" key="5">
    <source>
        <dbReference type="Proteomes" id="UP001201449"/>
    </source>
</evidence>
<gene>
    <name evidence="4" type="ORF">L0U89_15865</name>
</gene>
<dbReference type="RefSeq" id="WP_234862411.1">
    <property type="nucleotide sequence ID" value="NZ_JAKEVZ010000013.1"/>
</dbReference>
<keyword evidence="2" id="KW-1133">Transmembrane helix</keyword>
<evidence type="ECO:0000256" key="1">
    <source>
        <dbReference type="PROSITE-ProRule" id="PRU00339"/>
    </source>
</evidence>
<dbReference type="SUPFAM" id="SSF48452">
    <property type="entry name" value="TPR-like"/>
    <property type="match status" value="2"/>
</dbReference>
<dbReference type="PROSITE" id="PS50005">
    <property type="entry name" value="TPR"/>
    <property type="match status" value="1"/>
</dbReference>
<dbReference type="InterPro" id="IPR011990">
    <property type="entry name" value="TPR-like_helical_dom_sf"/>
</dbReference>
<dbReference type="InterPro" id="IPR019734">
    <property type="entry name" value="TPR_rpt"/>
</dbReference>
<feature type="repeat" description="TPR" evidence="1">
    <location>
        <begin position="152"/>
        <end position="185"/>
    </location>
</feature>
<dbReference type="SMART" id="SM00028">
    <property type="entry name" value="TPR"/>
    <property type="match status" value="5"/>
</dbReference>
<evidence type="ECO:0000313" key="4">
    <source>
        <dbReference type="EMBL" id="MCF1752536.1"/>
    </source>
</evidence>
<dbReference type="Pfam" id="PF12770">
    <property type="entry name" value="CHAT"/>
    <property type="match status" value="1"/>
</dbReference>
<sequence>MRLRWLLFSILLVCLVSQRSPQKSLLERYRMATSLFESDAPTESTDSLSEAIFLEMVNDPGFVTLAKDLQLDVFEKLGTLAVLATKYELAIARYRTSIDIGISSQLADSLLFDPTLYLGESYYLLGKADSSIFFLKEAEKRLNGPMATNQSSRLFNSLGVIYYQSGNYSQAVNYFSKAKNLTIGQRDFDDLEPYYRYALFSFLNNIGSCLVNLDQPDSALSIYKNLLISGIDTDKTRLQIARIFLDLNEVDSADRYLQQTGNQSDVSPFFVDLRAEALIQKGARLEAEDLLVDFLENRKESDFRLAPLYNKLGDLALEKGDFLGAATHYHQAIVRADGNFDQQDILKNPSDYSVGFASNHLFEALIGKAKAFGRLAKGEKSGPYFGYSVASFQSAFDFAYLVANYYDNDEARVFFSDFVLEGYRDGINQVLEKYFETSEQSLLERAYAWSEESKAMGLNIGIREKRVKTLEDLPDELIQKERDIQFSLSQIQQKIFAESDEQQRRILNELALDKRLELSRLHGQFAEFPGYTKAKSERNSIHLAELKEALKRSNTLLLSFFDAGSAWFAFTLDERQLKVYEISDYALLHNAIPEFKTRISTFELGKEYKTGGIGTELSRLLLSPIMPKLSDYDNLMIIPHSSLAGLPFEVLENQDGGFLVESLSISYQLSSTFFSSEKTKYLHSSIVGFAPFHSSGLETGDEKLDRLPYSLEELESFKGEKFLDAAATKEKFLDKVDDANILHLATHAVAKSAQPEAAFVAFFPHESGNKLYPIEISGLSLEKTSLVFLSACETNYGSLSASEGIIGLSRSFSFAGCKNLITTLWKAEDKATAYISARFYLYLDEGDSYAIALQKAKNDLLSDPTMAQFHHPAFWAHLVLIGDLPSSEKPILMYSLLLGLLLLVGGLFWWLKSKKMEKSIRLGWI</sequence>
<dbReference type="Proteomes" id="UP001201449">
    <property type="component" value="Unassembled WGS sequence"/>
</dbReference>
<reference evidence="4 5" key="1">
    <citation type="submission" date="2022-01" db="EMBL/GenBank/DDBJ databases">
        <title>Mariniradius saccharolyticus sp. nov., isolated from sediment of a river.</title>
        <authorList>
            <person name="Liu H."/>
        </authorList>
    </citation>
    <scope>NUCLEOTIDE SEQUENCE [LARGE SCALE GENOMIC DNA]</scope>
    <source>
        <strain evidence="4 5">RY-2</strain>
    </source>
</reference>
<proteinExistence type="predicted"/>
<evidence type="ECO:0000256" key="2">
    <source>
        <dbReference type="SAM" id="Phobius"/>
    </source>
</evidence>
<keyword evidence="5" id="KW-1185">Reference proteome</keyword>
<dbReference type="EMBL" id="JAKEVZ010000013">
    <property type="protein sequence ID" value="MCF1752536.1"/>
    <property type="molecule type" value="Genomic_DNA"/>
</dbReference>
<organism evidence="4 5">
    <name type="scientific">Mariniradius sediminis</name>
    <dbReference type="NCBI Taxonomy" id="2909237"/>
    <lineage>
        <taxon>Bacteria</taxon>
        <taxon>Pseudomonadati</taxon>
        <taxon>Bacteroidota</taxon>
        <taxon>Cytophagia</taxon>
        <taxon>Cytophagales</taxon>
        <taxon>Cyclobacteriaceae</taxon>
        <taxon>Mariniradius</taxon>
    </lineage>
</organism>
<keyword evidence="1" id="KW-0802">TPR repeat</keyword>
<dbReference type="InterPro" id="IPR024983">
    <property type="entry name" value="CHAT_dom"/>
</dbReference>
<dbReference type="Pfam" id="PF13181">
    <property type="entry name" value="TPR_8"/>
    <property type="match status" value="1"/>
</dbReference>
<dbReference type="Gene3D" id="1.25.40.10">
    <property type="entry name" value="Tetratricopeptide repeat domain"/>
    <property type="match status" value="1"/>
</dbReference>
<feature type="domain" description="CHAT" evidence="3">
    <location>
        <begin position="614"/>
        <end position="883"/>
    </location>
</feature>
<dbReference type="PANTHER" id="PTHR10098:SF108">
    <property type="entry name" value="TETRATRICOPEPTIDE REPEAT PROTEIN 28"/>
    <property type="match status" value="1"/>
</dbReference>
<accession>A0ABS9BY34</accession>